<feature type="compositionally biased region" description="Acidic residues" evidence="1">
    <location>
        <begin position="127"/>
        <end position="137"/>
    </location>
</feature>
<feature type="compositionally biased region" description="Basic and acidic residues" evidence="1">
    <location>
        <begin position="71"/>
        <end position="91"/>
    </location>
</feature>
<name>A0A9K3P8J7_9STRA</name>
<dbReference type="Proteomes" id="UP000693970">
    <property type="component" value="Unassembled WGS sequence"/>
</dbReference>
<feature type="region of interest" description="Disordered" evidence="1">
    <location>
        <begin position="119"/>
        <end position="148"/>
    </location>
</feature>
<accession>A0A9K3P8J7</accession>
<feature type="compositionally biased region" description="Basic residues" evidence="1">
    <location>
        <begin position="52"/>
        <end position="70"/>
    </location>
</feature>
<reference evidence="2" key="2">
    <citation type="submission" date="2021-04" db="EMBL/GenBank/DDBJ databases">
        <authorList>
            <person name="Podell S."/>
        </authorList>
    </citation>
    <scope>NUCLEOTIDE SEQUENCE</scope>
    <source>
        <strain evidence="2">Hildebrandi</strain>
    </source>
</reference>
<evidence type="ECO:0000313" key="3">
    <source>
        <dbReference type="Proteomes" id="UP000693970"/>
    </source>
</evidence>
<proteinExistence type="predicted"/>
<feature type="compositionally biased region" description="Polar residues" evidence="1">
    <location>
        <begin position="191"/>
        <end position="200"/>
    </location>
</feature>
<reference evidence="2" key="1">
    <citation type="journal article" date="2021" name="Sci. Rep.">
        <title>Diploid genomic architecture of Nitzschia inconspicua, an elite biomass production diatom.</title>
        <authorList>
            <person name="Oliver A."/>
            <person name="Podell S."/>
            <person name="Pinowska A."/>
            <person name="Traller J.C."/>
            <person name="Smith S.R."/>
            <person name="McClure R."/>
            <person name="Beliaev A."/>
            <person name="Bohutskyi P."/>
            <person name="Hill E.A."/>
            <person name="Rabines A."/>
            <person name="Zheng H."/>
            <person name="Allen L.Z."/>
            <person name="Kuo A."/>
            <person name="Grigoriev I.V."/>
            <person name="Allen A.E."/>
            <person name="Hazlebeck D."/>
            <person name="Allen E.E."/>
        </authorList>
    </citation>
    <scope>NUCLEOTIDE SEQUENCE</scope>
    <source>
        <strain evidence="2">Hildebrandi</strain>
    </source>
</reference>
<keyword evidence="3" id="KW-1185">Reference proteome</keyword>
<gene>
    <name evidence="2" type="ORF">IV203_020291</name>
</gene>
<organism evidence="2 3">
    <name type="scientific">Nitzschia inconspicua</name>
    <dbReference type="NCBI Taxonomy" id="303405"/>
    <lineage>
        <taxon>Eukaryota</taxon>
        <taxon>Sar</taxon>
        <taxon>Stramenopiles</taxon>
        <taxon>Ochrophyta</taxon>
        <taxon>Bacillariophyta</taxon>
        <taxon>Bacillariophyceae</taxon>
        <taxon>Bacillariophycidae</taxon>
        <taxon>Bacillariales</taxon>
        <taxon>Bacillariaceae</taxon>
        <taxon>Nitzschia</taxon>
    </lineage>
</organism>
<sequence>MTNPHKVDICVTCVSDKPPQLPLREELPSLGIEVVYKAEGVAYKASQEQATRKARNKVRTLRKHKQNHSPKRQDPPEEGQKKPVFTPRKDASGILAGTGYVSSSPKALSYSAYRRSLEKKQQRNEEDSLDSTVESEIDENRPKKTRKKIRERTKATLWKRISNERRTCIEGSFQNFLDGASTGPKEEESHGVSSNSNPSTLRACRPTELTREKRAHPSSGLFLLVKQKMIFPICYQRRTRQKMTRAANKT</sequence>
<evidence type="ECO:0000313" key="2">
    <source>
        <dbReference type="EMBL" id="KAG7337720.1"/>
    </source>
</evidence>
<dbReference type="AlphaFoldDB" id="A0A9K3P8J7"/>
<feature type="region of interest" description="Disordered" evidence="1">
    <location>
        <begin position="45"/>
        <end position="104"/>
    </location>
</feature>
<protein>
    <submittedName>
        <fullName evidence="2">Uncharacterized protein</fullName>
    </submittedName>
</protein>
<comment type="caution">
    <text evidence="2">The sequence shown here is derived from an EMBL/GenBank/DDBJ whole genome shotgun (WGS) entry which is preliminary data.</text>
</comment>
<evidence type="ECO:0000256" key="1">
    <source>
        <dbReference type="SAM" id="MobiDB-lite"/>
    </source>
</evidence>
<dbReference type="EMBL" id="JAGRRH010000075">
    <property type="protein sequence ID" value="KAG7337720.1"/>
    <property type="molecule type" value="Genomic_DNA"/>
</dbReference>
<feature type="region of interest" description="Disordered" evidence="1">
    <location>
        <begin position="179"/>
        <end position="203"/>
    </location>
</feature>